<dbReference type="InterPro" id="IPR019734">
    <property type="entry name" value="TPR_rpt"/>
</dbReference>
<dbReference type="Gene3D" id="1.25.40.10">
    <property type="entry name" value="Tetratricopeptide repeat domain"/>
    <property type="match status" value="2"/>
</dbReference>
<feature type="domain" description="Effector-associated" evidence="4">
    <location>
        <begin position="3"/>
        <end position="81"/>
    </location>
</feature>
<keyword evidence="1" id="KW-0677">Repeat</keyword>
<dbReference type="EMBL" id="JAEACQ010000154">
    <property type="protein sequence ID" value="MBL7626984.1"/>
    <property type="molecule type" value="Genomic_DNA"/>
</dbReference>
<dbReference type="PRINTS" id="PR00364">
    <property type="entry name" value="DISEASERSIST"/>
</dbReference>
<dbReference type="Pfam" id="PF25000">
    <property type="entry name" value="DUF7779"/>
    <property type="match status" value="1"/>
</dbReference>
<keyword evidence="7" id="KW-1185">Reference proteome</keyword>
<dbReference type="Proteomes" id="UP000604475">
    <property type="component" value="Unassembled WGS sequence"/>
</dbReference>
<dbReference type="GO" id="GO:0043531">
    <property type="term" value="F:ADP binding"/>
    <property type="evidence" value="ECO:0007669"/>
    <property type="project" value="InterPro"/>
</dbReference>
<dbReference type="Gene3D" id="3.40.50.300">
    <property type="entry name" value="P-loop containing nucleotide triphosphate hydrolases"/>
    <property type="match status" value="1"/>
</dbReference>
<dbReference type="Pfam" id="PF13424">
    <property type="entry name" value="TPR_12"/>
    <property type="match status" value="2"/>
</dbReference>
<feature type="domain" description="NB-ARC" evidence="3">
    <location>
        <begin position="131"/>
        <end position="236"/>
    </location>
</feature>
<proteinExistence type="predicted"/>
<gene>
    <name evidence="6" type="ORF">I7412_07360</name>
</gene>
<reference evidence="6" key="1">
    <citation type="submission" date="2020-12" db="EMBL/GenBank/DDBJ databases">
        <title>Genomic characterization of non-nitrogen-fixing Frankia strains.</title>
        <authorList>
            <person name="Carlos-Shanley C."/>
            <person name="Guerra T."/>
            <person name="Hahn D."/>
        </authorList>
    </citation>
    <scope>NUCLEOTIDE SEQUENCE</scope>
    <source>
        <strain evidence="6">CN6</strain>
    </source>
</reference>
<name>A0A937UKN4_9ACTN</name>
<dbReference type="PANTHER" id="PTHR45641">
    <property type="entry name" value="TETRATRICOPEPTIDE REPEAT PROTEIN (AFU_ORTHOLOGUE AFUA_6G03870)"/>
    <property type="match status" value="1"/>
</dbReference>
<organism evidence="6 7">
    <name type="scientific">Frankia nepalensis</name>
    <dbReference type="NCBI Taxonomy" id="1836974"/>
    <lineage>
        <taxon>Bacteria</taxon>
        <taxon>Bacillati</taxon>
        <taxon>Actinomycetota</taxon>
        <taxon>Actinomycetes</taxon>
        <taxon>Frankiales</taxon>
        <taxon>Frankiaceae</taxon>
        <taxon>Frankia</taxon>
    </lineage>
</organism>
<dbReference type="InterPro" id="IPR045430">
    <property type="entry name" value="EAD1"/>
</dbReference>
<dbReference type="SUPFAM" id="SSF52540">
    <property type="entry name" value="P-loop containing nucleoside triphosphate hydrolases"/>
    <property type="match status" value="1"/>
</dbReference>
<accession>A0A937UKN4</accession>
<dbReference type="Pfam" id="PF00931">
    <property type="entry name" value="NB-ARC"/>
    <property type="match status" value="1"/>
</dbReference>
<evidence type="ECO:0000259" key="4">
    <source>
        <dbReference type="Pfam" id="PF19955"/>
    </source>
</evidence>
<sequence length="747" mass="79863">MEGLTTEEVVALAEFFADPLEARQFLVEAGLPGADLPWSTHSPRVFWTAVSDLLVAGVASDGRERLLALVRKRSPANGLLAGSRAGGSRGKAVAAGPGYWKVPIRPTLFVGREVLLAELAAMAAPTGHDMASVVALVGMGGVGKTALAAEFAHRQRHLFDVVWWIPAERAELVSGHLAALGERLGLPASTDPHGVFWELHLRHLRWLLVLDNAEDLAALDPLRHWDRLGRLLVTSRRAGWDSVGTTVKVPTLARTASVTLLAGRLTGADPQAADTTAELLGDLPLAVEQAAAFCGQSGTPLVDLARLLQERLDEAIELGTVADRAGVTVATLWETSTRQLGDNAPAALELLELLAVSAPEPLPLDLLDGRGDLLGEGPLARAVSDRMTWIRTVATLVSSGMADRDATAIWSHRLVQASTRRRMGQTRQHELSAVLLALLRADLPGGIDTHPADWPRWRVLLPHARAVLNRASSPLAPPRLARQAGPWRDSRERWWRRVVPFLVTEPSAPSALTDLEWLHVQAATYLQVQGQAAQAEPLARQALALVEAGHGRDHPAVADTLNGLAAALFTLGSDEVAPLLRRALAIDEAAYGPRHRAVARDLTNLGSAVRVLRTDPAAARPLLERALAITETVHGPDHPATATCLNNVAAALYDNGQAAEAAALYRRALSVTESACGPDHPDVAVCLHNLALALAKQGQRSTATTLMERALTISRNTLGENHPQSGAIEIHLGAAAKESSRFSTWLF</sequence>
<dbReference type="InterPro" id="IPR027417">
    <property type="entry name" value="P-loop_NTPase"/>
</dbReference>
<dbReference type="InterPro" id="IPR002182">
    <property type="entry name" value="NB-ARC"/>
</dbReference>
<evidence type="ECO:0000256" key="1">
    <source>
        <dbReference type="ARBA" id="ARBA00022737"/>
    </source>
</evidence>
<dbReference type="Pfam" id="PF13374">
    <property type="entry name" value="TPR_10"/>
    <property type="match status" value="1"/>
</dbReference>
<evidence type="ECO:0000259" key="3">
    <source>
        <dbReference type="Pfam" id="PF00931"/>
    </source>
</evidence>
<comment type="caution">
    <text evidence="6">The sequence shown here is derived from an EMBL/GenBank/DDBJ whole genome shotgun (WGS) entry which is preliminary data.</text>
</comment>
<dbReference type="PANTHER" id="PTHR45641:SF19">
    <property type="entry name" value="NEPHROCYSTIN-3"/>
    <property type="match status" value="1"/>
</dbReference>
<protein>
    <submittedName>
        <fullName evidence="6">Tetratricopeptide repeat protein</fullName>
    </submittedName>
</protein>
<evidence type="ECO:0000259" key="5">
    <source>
        <dbReference type="Pfam" id="PF25000"/>
    </source>
</evidence>
<dbReference type="InterPro" id="IPR011990">
    <property type="entry name" value="TPR-like_helical_dom_sf"/>
</dbReference>
<evidence type="ECO:0000313" key="7">
    <source>
        <dbReference type="Proteomes" id="UP000604475"/>
    </source>
</evidence>
<dbReference type="InterPro" id="IPR056681">
    <property type="entry name" value="DUF7779"/>
</dbReference>
<keyword evidence="2" id="KW-0802">TPR repeat</keyword>
<evidence type="ECO:0000256" key="2">
    <source>
        <dbReference type="ARBA" id="ARBA00022803"/>
    </source>
</evidence>
<dbReference type="Pfam" id="PF19955">
    <property type="entry name" value="EAD1"/>
    <property type="match status" value="1"/>
</dbReference>
<evidence type="ECO:0000313" key="6">
    <source>
        <dbReference type="EMBL" id="MBL7626984.1"/>
    </source>
</evidence>
<dbReference type="SMART" id="SM00028">
    <property type="entry name" value="TPR"/>
    <property type="match status" value="2"/>
</dbReference>
<feature type="domain" description="DUF7779" evidence="5">
    <location>
        <begin position="343"/>
        <end position="427"/>
    </location>
</feature>
<dbReference type="AlphaFoldDB" id="A0A937UKN4"/>
<dbReference type="SUPFAM" id="SSF48452">
    <property type="entry name" value="TPR-like"/>
    <property type="match status" value="2"/>
</dbReference>
<dbReference type="RefSeq" id="WP_203000096.1">
    <property type="nucleotide sequence ID" value="NZ_JADWYU010000204.1"/>
</dbReference>